<dbReference type="PANTHER" id="PTHR40254:SF1">
    <property type="entry name" value="BLR0577 PROTEIN"/>
    <property type="match status" value="1"/>
</dbReference>
<dbReference type="Gene3D" id="3.50.50.60">
    <property type="entry name" value="FAD/NAD(P)-binding domain"/>
    <property type="match status" value="1"/>
</dbReference>
<dbReference type="AlphaFoldDB" id="A0A1H3NLE7"/>
<keyword evidence="3" id="KW-1185">Reference proteome</keyword>
<protein>
    <submittedName>
        <fullName evidence="2">FAD-NAD(P)-binding</fullName>
    </submittedName>
</protein>
<dbReference type="InterPro" id="IPR038732">
    <property type="entry name" value="HpyO/CreE_NAD-binding"/>
</dbReference>
<reference evidence="2 3" key="1">
    <citation type="submission" date="2016-10" db="EMBL/GenBank/DDBJ databases">
        <authorList>
            <person name="de Groot N.N."/>
        </authorList>
    </citation>
    <scope>NUCLEOTIDE SEQUENCE [LARGE SCALE GENOMIC DNA]</scope>
    <source>
        <strain evidence="2 3">CPCC 202699</strain>
    </source>
</reference>
<proteinExistence type="predicted"/>
<dbReference type="Proteomes" id="UP000199515">
    <property type="component" value="Unassembled WGS sequence"/>
</dbReference>
<accession>A0A1H3NLE7</accession>
<dbReference type="Pfam" id="PF13454">
    <property type="entry name" value="NAD_binding_9"/>
    <property type="match status" value="1"/>
</dbReference>
<dbReference type="RefSeq" id="WP_091294840.1">
    <property type="nucleotide sequence ID" value="NZ_FNON01000007.1"/>
</dbReference>
<evidence type="ECO:0000313" key="2">
    <source>
        <dbReference type="EMBL" id="SDY89490.1"/>
    </source>
</evidence>
<dbReference type="PANTHER" id="PTHR40254">
    <property type="entry name" value="BLR0577 PROTEIN"/>
    <property type="match status" value="1"/>
</dbReference>
<dbReference type="STRING" id="589385.SAMN05421504_107350"/>
<dbReference type="InterPro" id="IPR036188">
    <property type="entry name" value="FAD/NAD-bd_sf"/>
</dbReference>
<sequence>MELCIIGAGPRGLSVLERLCANARDRDPTQHVTVHVVDPHILGGSNVWRTSQSTELLMNTVASQITMFADDSVDCAGPVVPGPSLHDWARFVHTFAGKVPEWVEKEAKRLGPDSYPSRAFYGHYLQWVLRHLLKTTVDHLSIELHALTATSLSDDSDGTQTVTLSDGSTLESLDAVVLTQGHLPSIPTESESSLADYAARQGLDYIPPINPADLDLGFLEPGQPTILRGLGLNFFDYMALLTVGRGGEFSRDGNGKLVYHPSGAEPRIITGSRRGIPYHARGENQKGPYGRHDAIFLTADVVAGFRQRASRGHRANFRTEVWPLIDREIRAVYYSTLLTERHCGCDADTFLRRYRALEIEDAGDANRFDPFTRIESAAEESLLERSGIAPEERWDWHAISKPYGEKKFADAAEYREWLIPYLSNDVKEAKRGNVSSPLKAALDVMRDLRNEIRLIVDHGGLSGDSYRDDLLGWYTPFNAFVSIGPPARRIEELVALIEADVIEMVGPGMIVETPDDGLGFQVGSSEIPEQVLRATALIEARLPEPDLRRTTDPLMGSLLARGEARVYRIPSNTGGHYQTGGLAVSNRPYNLVGAARQPHPRRFAFGVPTEAVHWVTAAGIRPGVNSVIVADADAVARASLSAASLRFSSAAGL</sequence>
<feature type="domain" description="FAD-dependent urate hydroxylase HpyO/Asp monooxygenase CreE-like FAD/NAD(P)-binding" evidence="1">
    <location>
        <begin position="5"/>
        <end position="182"/>
    </location>
</feature>
<dbReference type="OrthoDB" id="3653265at2"/>
<evidence type="ECO:0000313" key="3">
    <source>
        <dbReference type="Proteomes" id="UP000199515"/>
    </source>
</evidence>
<dbReference type="SUPFAM" id="SSF51905">
    <property type="entry name" value="FAD/NAD(P)-binding domain"/>
    <property type="match status" value="1"/>
</dbReference>
<name>A0A1H3NLE7_9PSEU</name>
<evidence type="ECO:0000259" key="1">
    <source>
        <dbReference type="Pfam" id="PF13454"/>
    </source>
</evidence>
<dbReference type="EMBL" id="FNON01000007">
    <property type="protein sequence ID" value="SDY89490.1"/>
    <property type="molecule type" value="Genomic_DNA"/>
</dbReference>
<gene>
    <name evidence="2" type="ORF">SAMN05421504_107350</name>
</gene>
<dbReference type="InterPro" id="IPR052189">
    <property type="entry name" value="L-asp_N-monooxygenase_NS-form"/>
</dbReference>
<organism evidence="2 3">
    <name type="scientific">Amycolatopsis xylanica</name>
    <dbReference type="NCBI Taxonomy" id="589385"/>
    <lineage>
        <taxon>Bacteria</taxon>
        <taxon>Bacillati</taxon>
        <taxon>Actinomycetota</taxon>
        <taxon>Actinomycetes</taxon>
        <taxon>Pseudonocardiales</taxon>
        <taxon>Pseudonocardiaceae</taxon>
        <taxon>Amycolatopsis</taxon>
    </lineage>
</organism>